<evidence type="ECO:0000259" key="15">
    <source>
        <dbReference type="PROSITE" id="PS50112"/>
    </source>
</evidence>
<reference evidence="17" key="2">
    <citation type="journal article" date="2021" name="Microorganisms">
        <title>Bacterial Dimethylsulfoniopropionate Biosynthesis in the East China Sea.</title>
        <authorList>
            <person name="Liu J."/>
            <person name="Zhang Y."/>
            <person name="Liu J."/>
            <person name="Zhong H."/>
            <person name="Williams B.T."/>
            <person name="Zheng Y."/>
            <person name="Curson A.R.J."/>
            <person name="Sun C."/>
            <person name="Sun H."/>
            <person name="Song D."/>
            <person name="Wagner Mackenzie B."/>
            <person name="Bermejo Martinez A."/>
            <person name="Todd J.D."/>
            <person name="Zhang X.H."/>
        </authorList>
    </citation>
    <scope>NUCLEOTIDE SEQUENCE</scope>
    <source>
        <strain evidence="17">AESS21</strain>
    </source>
</reference>
<evidence type="ECO:0000256" key="7">
    <source>
        <dbReference type="ARBA" id="ARBA00022741"/>
    </source>
</evidence>
<keyword evidence="5" id="KW-0349">Heme</keyword>
<dbReference type="Pfam" id="PF00512">
    <property type="entry name" value="HisKA"/>
    <property type="match status" value="1"/>
</dbReference>
<comment type="catalytic activity">
    <reaction evidence="1">
        <text>ATP + protein L-histidine = ADP + protein N-phospho-L-histidine.</text>
        <dbReference type="EC" id="2.7.13.3"/>
    </reaction>
</comment>
<keyword evidence="11" id="KW-0902">Two-component regulatory system</keyword>
<feature type="domain" description="PAC" evidence="16">
    <location>
        <begin position="93"/>
        <end position="143"/>
    </location>
</feature>
<dbReference type="PRINTS" id="PR00344">
    <property type="entry name" value="BCTRLSENSOR"/>
</dbReference>
<evidence type="ECO:0000256" key="11">
    <source>
        <dbReference type="ARBA" id="ARBA00023012"/>
    </source>
</evidence>
<dbReference type="AlphaFoldDB" id="A0A944GU33"/>
<evidence type="ECO:0000256" key="8">
    <source>
        <dbReference type="ARBA" id="ARBA00022777"/>
    </source>
</evidence>
<dbReference type="PROSITE" id="PS50113">
    <property type="entry name" value="PAC"/>
    <property type="match status" value="1"/>
</dbReference>
<keyword evidence="10" id="KW-0408">Iron</keyword>
<comment type="cofactor">
    <cofactor evidence="2">
        <name>heme</name>
        <dbReference type="ChEBI" id="CHEBI:30413"/>
    </cofactor>
</comment>
<dbReference type="RefSeq" id="WP_213216597.1">
    <property type="nucleotide sequence ID" value="NZ_QTKU01000003.1"/>
</dbReference>
<evidence type="ECO:0000256" key="12">
    <source>
        <dbReference type="ARBA" id="ARBA00059827"/>
    </source>
</evidence>
<dbReference type="EC" id="2.7.13.3" evidence="3"/>
<dbReference type="InterPro" id="IPR003661">
    <property type="entry name" value="HisK_dim/P_dom"/>
</dbReference>
<evidence type="ECO:0000256" key="9">
    <source>
        <dbReference type="ARBA" id="ARBA00022840"/>
    </source>
</evidence>
<dbReference type="InterPro" id="IPR036097">
    <property type="entry name" value="HisK_dim/P_sf"/>
</dbReference>
<keyword evidence="4" id="KW-0597">Phosphoprotein</keyword>
<dbReference type="GO" id="GO:0000155">
    <property type="term" value="F:phosphorelay sensor kinase activity"/>
    <property type="evidence" value="ECO:0007669"/>
    <property type="project" value="InterPro"/>
</dbReference>
<dbReference type="InterPro" id="IPR036890">
    <property type="entry name" value="HATPase_C_sf"/>
</dbReference>
<dbReference type="PROSITE" id="PS50109">
    <property type="entry name" value="HIS_KIN"/>
    <property type="match status" value="1"/>
</dbReference>
<evidence type="ECO:0000256" key="6">
    <source>
        <dbReference type="ARBA" id="ARBA00022679"/>
    </source>
</evidence>
<evidence type="ECO:0000259" key="16">
    <source>
        <dbReference type="PROSITE" id="PS50113"/>
    </source>
</evidence>
<keyword evidence="9" id="KW-0067">ATP-binding</keyword>
<dbReference type="GO" id="GO:0005524">
    <property type="term" value="F:ATP binding"/>
    <property type="evidence" value="ECO:0007669"/>
    <property type="project" value="UniProtKB-KW"/>
</dbReference>
<dbReference type="SMART" id="SM00388">
    <property type="entry name" value="HisKA"/>
    <property type="match status" value="1"/>
</dbReference>
<dbReference type="NCBIfam" id="TIGR00229">
    <property type="entry name" value="sensory_box"/>
    <property type="match status" value="1"/>
</dbReference>
<dbReference type="PANTHER" id="PTHR43065:SF46">
    <property type="entry name" value="C4-DICARBOXYLATE TRANSPORT SENSOR PROTEIN DCTB"/>
    <property type="match status" value="1"/>
</dbReference>
<dbReference type="GO" id="GO:0006355">
    <property type="term" value="P:regulation of DNA-templated transcription"/>
    <property type="evidence" value="ECO:0007669"/>
    <property type="project" value="InterPro"/>
</dbReference>
<dbReference type="CDD" id="cd00082">
    <property type="entry name" value="HisKA"/>
    <property type="match status" value="1"/>
</dbReference>
<dbReference type="Pfam" id="PF00989">
    <property type="entry name" value="PAS"/>
    <property type="match status" value="1"/>
</dbReference>
<dbReference type="Gene3D" id="3.30.450.20">
    <property type="entry name" value="PAS domain"/>
    <property type="match status" value="1"/>
</dbReference>
<protein>
    <recommendedName>
        <fullName evidence="13">Sensor protein FixL</fullName>
        <ecNumber evidence="3">2.7.13.3</ecNumber>
    </recommendedName>
</protein>
<comment type="function">
    <text evidence="12">Putative oxygen sensor; modulates the activity of FixJ, a transcriptional activator of nitrogen fixation fixK gene. FixL probably acts as a kinase that phosphorylates FixJ.</text>
</comment>
<evidence type="ECO:0000313" key="18">
    <source>
        <dbReference type="Proteomes" id="UP000705379"/>
    </source>
</evidence>
<dbReference type="InterPro" id="IPR004358">
    <property type="entry name" value="Sig_transdc_His_kin-like_C"/>
</dbReference>
<evidence type="ECO:0000256" key="4">
    <source>
        <dbReference type="ARBA" id="ARBA00022553"/>
    </source>
</evidence>
<sequence length="389" mass="42144">MDQGLDEHSERQATVSDARLASVFDTAADGIVVINERCQVLAFNKACEKLFGYTAAELIGDNVMKIMPADFAAAHDGFVQHYLDTGEKKIIGIGREVRGRHKDGTEFPVELSVGDASTSEGRQFIGILRDLRSRKSVEERLAQAQAQLVHMTRISAMDEMGAAIAHELNQPLTAILLYLQSVSRKAGASADFDPMMLSVILKAEKEAERAGEIIQRMRQLVEKKEPEREQIEVASFAKACIELVELGTNERRSLFTSSVEPGLPTLPADPVQIRQVLVNLLKNAREAVSDSKTKNVHLAADLKDGFVEFQVSDTGTGVPEDLVPELFKAFTGKKQKGLGLGLAISRSIAQNHGGDLLLGPSVSGRGATFILKLPVGTARRANDAGALCD</sequence>
<evidence type="ECO:0000256" key="13">
    <source>
        <dbReference type="ARBA" id="ARBA00070616"/>
    </source>
</evidence>
<proteinExistence type="predicted"/>
<dbReference type="SUPFAM" id="SSF55785">
    <property type="entry name" value="PYP-like sensor domain (PAS domain)"/>
    <property type="match status" value="1"/>
</dbReference>
<dbReference type="FunFam" id="3.30.450.20:FF:000060">
    <property type="entry name" value="Sensor protein FixL"/>
    <property type="match status" value="1"/>
</dbReference>
<feature type="domain" description="Histidine kinase" evidence="14">
    <location>
        <begin position="163"/>
        <end position="377"/>
    </location>
</feature>
<organism evidence="17 18">
    <name type="scientific">Roseibium polysiphoniae</name>
    <dbReference type="NCBI Taxonomy" id="2571221"/>
    <lineage>
        <taxon>Bacteria</taxon>
        <taxon>Pseudomonadati</taxon>
        <taxon>Pseudomonadota</taxon>
        <taxon>Alphaproteobacteria</taxon>
        <taxon>Hyphomicrobiales</taxon>
        <taxon>Stappiaceae</taxon>
        <taxon>Roseibium</taxon>
    </lineage>
</organism>
<dbReference type="Gene3D" id="1.10.287.130">
    <property type="match status" value="1"/>
</dbReference>
<dbReference type="InterPro" id="IPR005467">
    <property type="entry name" value="His_kinase_dom"/>
</dbReference>
<dbReference type="Gene3D" id="3.30.565.10">
    <property type="entry name" value="Histidine kinase-like ATPase, C-terminal domain"/>
    <property type="match status" value="1"/>
</dbReference>
<evidence type="ECO:0000256" key="3">
    <source>
        <dbReference type="ARBA" id="ARBA00012438"/>
    </source>
</evidence>
<dbReference type="Pfam" id="PF02518">
    <property type="entry name" value="HATPase_c"/>
    <property type="match status" value="1"/>
</dbReference>
<dbReference type="SUPFAM" id="SSF47384">
    <property type="entry name" value="Homodimeric domain of signal transducing histidine kinase"/>
    <property type="match status" value="1"/>
</dbReference>
<comment type="caution">
    <text evidence="17">The sequence shown here is derived from an EMBL/GenBank/DDBJ whole genome shotgun (WGS) entry which is preliminary data.</text>
</comment>
<evidence type="ECO:0000256" key="5">
    <source>
        <dbReference type="ARBA" id="ARBA00022617"/>
    </source>
</evidence>
<accession>A0A944GU33</accession>
<keyword evidence="6" id="KW-0808">Transferase</keyword>
<dbReference type="Proteomes" id="UP000705379">
    <property type="component" value="Unassembled WGS sequence"/>
</dbReference>
<dbReference type="InterPro" id="IPR003594">
    <property type="entry name" value="HATPase_dom"/>
</dbReference>
<evidence type="ECO:0000313" key="17">
    <source>
        <dbReference type="EMBL" id="MBS8261156.1"/>
    </source>
</evidence>
<dbReference type="InterPro" id="IPR000700">
    <property type="entry name" value="PAS-assoc_C"/>
</dbReference>
<dbReference type="PROSITE" id="PS50112">
    <property type="entry name" value="PAS"/>
    <property type="match status" value="1"/>
</dbReference>
<name>A0A944GU33_9HYPH</name>
<dbReference type="InterPro" id="IPR000014">
    <property type="entry name" value="PAS"/>
</dbReference>
<evidence type="ECO:0000256" key="1">
    <source>
        <dbReference type="ARBA" id="ARBA00000085"/>
    </source>
</evidence>
<keyword evidence="7" id="KW-0547">Nucleotide-binding</keyword>
<feature type="domain" description="PAS" evidence="15">
    <location>
        <begin position="16"/>
        <end position="86"/>
    </location>
</feature>
<keyword evidence="8" id="KW-0418">Kinase</keyword>
<dbReference type="CDD" id="cd00130">
    <property type="entry name" value="PAS"/>
    <property type="match status" value="1"/>
</dbReference>
<evidence type="ECO:0000259" key="14">
    <source>
        <dbReference type="PROSITE" id="PS50109"/>
    </source>
</evidence>
<dbReference type="SMART" id="SM00387">
    <property type="entry name" value="HATPase_c"/>
    <property type="match status" value="1"/>
</dbReference>
<dbReference type="SUPFAM" id="SSF55874">
    <property type="entry name" value="ATPase domain of HSP90 chaperone/DNA topoisomerase II/histidine kinase"/>
    <property type="match status" value="1"/>
</dbReference>
<evidence type="ECO:0000256" key="10">
    <source>
        <dbReference type="ARBA" id="ARBA00023004"/>
    </source>
</evidence>
<dbReference type="InterPro" id="IPR013767">
    <property type="entry name" value="PAS_fold"/>
</dbReference>
<gene>
    <name evidence="17" type="ORF">DYI23_13110</name>
</gene>
<dbReference type="InterPro" id="IPR035965">
    <property type="entry name" value="PAS-like_dom_sf"/>
</dbReference>
<keyword evidence="5" id="KW-0479">Metal-binding</keyword>
<reference evidence="17" key="1">
    <citation type="submission" date="2018-08" db="EMBL/GenBank/DDBJ databases">
        <authorList>
            <person name="Jin W."/>
            <person name="Wang H."/>
            <person name="Yang Y."/>
            <person name="Li M."/>
            <person name="Liu J."/>
        </authorList>
    </citation>
    <scope>NUCLEOTIDE SEQUENCE</scope>
    <source>
        <strain evidence="17">AESS21</strain>
    </source>
</reference>
<dbReference type="SMART" id="SM00091">
    <property type="entry name" value="PAS"/>
    <property type="match status" value="1"/>
</dbReference>
<dbReference type="EMBL" id="QTKU01000003">
    <property type="protein sequence ID" value="MBS8261156.1"/>
    <property type="molecule type" value="Genomic_DNA"/>
</dbReference>
<dbReference type="PANTHER" id="PTHR43065">
    <property type="entry name" value="SENSOR HISTIDINE KINASE"/>
    <property type="match status" value="1"/>
</dbReference>
<evidence type="ECO:0000256" key="2">
    <source>
        <dbReference type="ARBA" id="ARBA00001971"/>
    </source>
</evidence>